<dbReference type="Pfam" id="PF04613">
    <property type="entry name" value="LpxD"/>
    <property type="match status" value="1"/>
</dbReference>
<dbReference type="InterPro" id="IPR007691">
    <property type="entry name" value="LpxD"/>
</dbReference>
<dbReference type="OrthoDB" id="9784739at2"/>
<dbReference type="InterPro" id="IPR001451">
    <property type="entry name" value="Hexapep"/>
</dbReference>
<evidence type="ECO:0000256" key="4">
    <source>
        <dbReference type="ARBA" id="ARBA00022737"/>
    </source>
</evidence>
<dbReference type="GO" id="GO:0016410">
    <property type="term" value="F:N-acyltransferase activity"/>
    <property type="evidence" value="ECO:0007669"/>
    <property type="project" value="InterPro"/>
</dbReference>
<comment type="pathway">
    <text evidence="7">Bacterial outer membrane biogenesis; LPS lipid A biosynthesis.</text>
</comment>
<dbReference type="EC" id="2.3.1.191" evidence="7"/>
<feature type="active site" description="Proton acceptor" evidence="7">
    <location>
        <position position="239"/>
    </location>
</feature>
<sequence>MAAGRTLKELADYLGGTVAGDEGKTVIGVASLDDATVDQVTFLANPKYASKVATTGAGAVVLPPGADRHGRNAIVVANPYLAFAKMLTLFHVAPRPSRGIMEGARIGDGVTVGADATIYPGATIGAGVTLGDRVTIHPGAVVYEEVSVGDDVTIHANVVVYQGCRIGNRVTIHAGTVIGSDGFGYAPDGEGYYKIPQLGIVSIEDDVEIGANTTIDRAALTATVIGRGTKIDNLVQIAHNCVIGQNCTIVSQVGISGSTRLGNRVTLAGQVGVAGHLSIGDNVMVGAKSGIPGNIPSGSLVSGIPAFSHREWLRSMAVVPKLPDLKKTVAALEKKVAELEARLASE</sequence>
<evidence type="ECO:0000259" key="8">
    <source>
        <dbReference type="Pfam" id="PF04613"/>
    </source>
</evidence>
<dbReference type="Gene3D" id="2.160.10.10">
    <property type="entry name" value="Hexapeptide repeat proteins"/>
    <property type="match status" value="1"/>
</dbReference>
<dbReference type="NCBIfam" id="NF002060">
    <property type="entry name" value="PRK00892.1"/>
    <property type="match status" value="1"/>
</dbReference>
<evidence type="ECO:0000256" key="7">
    <source>
        <dbReference type="HAMAP-Rule" id="MF_00523"/>
    </source>
</evidence>
<dbReference type="Pfam" id="PF00132">
    <property type="entry name" value="Hexapep"/>
    <property type="match status" value="3"/>
</dbReference>
<dbReference type="UniPathway" id="UPA00973"/>
<dbReference type="RefSeq" id="WP_039742952.1">
    <property type="nucleotide sequence ID" value="NZ_CP009788.1"/>
</dbReference>
<feature type="domain" description="UDP-3-O-[3-hydroxymyristoyl] glucosamine N-acyltransferase non-repeat region" evidence="8">
    <location>
        <begin position="26"/>
        <end position="89"/>
    </location>
</feature>
<evidence type="ECO:0000256" key="1">
    <source>
        <dbReference type="ARBA" id="ARBA00022516"/>
    </source>
</evidence>
<dbReference type="CDD" id="cd03352">
    <property type="entry name" value="LbH_LpxD"/>
    <property type="match status" value="1"/>
</dbReference>
<dbReference type="HOGENOM" id="CLU_049865_0_0_7"/>
<organism evidence="9 10">
    <name type="scientific">Geobacter pickeringii</name>
    <dbReference type="NCBI Taxonomy" id="345632"/>
    <lineage>
        <taxon>Bacteria</taxon>
        <taxon>Pseudomonadati</taxon>
        <taxon>Thermodesulfobacteriota</taxon>
        <taxon>Desulfuromonadia</taxon>
        <taxon>Geobacterales</taxon>
        <taxon>Geobacteraceae</taxon>
        <taxon>Geobacter</taxon>
    </lineage>
</organism>
<keyword evidence="6 7" id="KW-0012">Acyltransferase</keyword>
<keyword evidence="2 7" id="KW-0441">Lipid A biosynthesis</keyword>
<evidence type="ECO:0000256" key="2">
    <source>
        <dbReference type="ARBA" id="ARBA00022556"/>
    </source>
</evidence>
<accession>A0A0B5BAG9</accession>
<evidence type="ECO:0000256" key="5">
    <source>
        <dbReference type="ARBA" id="ARBA00023098"/>
    </source>
</evidence>
<keyword evidence="5 7" id="KW-0443">Lipid metabolism</keyword>
<keyword evidence="1 7" id="KW-0444">Lipid biosynthesis</keyword>
<dbReference type="NCBIfam" id="TIGR01853">
    <property type="entry name" value="lipid_A_lpxD"/>
    <property type="match status" value="1"/>
</dbReference>
<dbReference type="EMBL" id="CP009788">
    <property type="protein sequence ID" value="AJE03723.1"/>
    <property type="molecule type" value="Genomic_DNA"/>
</dbReference>
<keyword evidence="3 7" id="KW-0808">Transferase</keyword>
<dbReference type="PANTHER" id="PTHR43378:SF2">
    <property type="entry name" value="UDP-3-O-ACYLGLUCOSAMINE N-ACYLTRANSFERASE 1, MITOCHONDRIAL-RELATED"/>
    <property type="match status" value="1"/>
</dbReference>
<comment type="similarity">
    <text evidence="7">Belongs to the transferase hexapeptide repeat family. LpxD subfamily.</text>
</comment>
<dbReference type="AlphaFoldDB" id="A0A0B5BAG9"/>
<reference evidence="9 10" key="1">
    <citation type="journal article" date="2015" name="Genome Announc.">
        <title>Complete Genome of Geobacter pickeringii G13T, a Metal-Reducing Isolate from Sedimentary Kaolin Deposits.</title>
        <authorList>
            <person name="Badalamenti J.P."/>
            <person name="Bond D.R."/>
        </authorList>
    </citation>
    <scope>NUCLEOTIDE SEQUENCE [LARGE SCALE GENOMIC DNA]</scope>
    <source>
        <strain evidence="9 10">G13</strain>
    </source>
</reference>
<dbReference type="Proteomes" id="UP000057609">
    <property type="component" value="Chromosome"/>
</dbReference>
<comment type="function">
    <text evidence="7">Catalyzes the N-acylation of UDP-3-O-acylglucosamine using 3-hydroxyacyl-ACP as the acyl donor. Is involved in the biosynthesis of lipid A, a phosphorylated glycolipid that anchors the lipopolysaccharide to the outer membrane of the cell.</text>
</comment>
<comment type="subunit">
    <text evidence="7">Homotrimer.</text>
</comment>
<dbReference type="Gene3D" id="3.40.1390.10">
    <property type="entry name" value="MurE/MurF, N-terminal domain"/>
    <property type="match status" value="1"/>
</dbReference>
<dbReference type="GO" id="GO:0009245">
    <property type="term" value="P:lipid A biosynthetic process"/>
    <property type="evidence" value="ECO:0007669"/>
    <property type="project" value="UniProtKB-UniRule"/>
</dbReference>
<dbReference type="PANTHER" id="PTHR43378">
    <property type="entry name" value="UDP-3-O-ACYLGLUCOSAMINE N-ACYLTRANSFERASE"/>
    <property type="match status" value="1"/>
</dbReference>
<proteinExistence type="inferred from homology"/>
<dbReference type="InterPro" id="IPR018357">
    <property type="entry name" value="Hexapep_transf_CS"/>
</dbReference>
<evidence type="ECO:0000313" key="9">
    <source>
        <dbReference type="EMBL" id="AJE03723.1"/>
    </source>
</evidence>
<dbReference type="PROSITE" id="PS00101">
    <property type="entry name" value="HEXAPEP_TRANSFERASES"/>
    <property type="match status" value="1"/>
</dbReference>
<name>A0A0B5BAG9_9BACT</name>
<protein>
    <recommendedName>
        <fullName evidence="7">UDP-3-O-acylglucosamine N-acyltransferase</fullName>
        <ecNumber evidence="7">2.3.1.191</ecNumber>
    </recommendedName>
</protein>
<evidence type="ECO:0000256" key="6">
    <source>
        <dbReference type="ARBA" id="ARBA00023315"/>
    </source>
</evidence>
<gene>
    <name evidence="7" type="primary">lpxD</name>
    <name evidence="9" type="ORF">GPICK_10495</name>
</gene>
<dbReference type="KEGG" id="gpi:GPICK_10495"/>
<dbReference type="HAMAP" id="MF_00523">
    <property type="entry name" value="LpxD"/>
    <property type="match status" value="1"/>
</dbReference>
<keyword evidence="4 7" id="KW-0677">Repeat</keyword>
<evidence type="ECO:0000313" key="10">
    <source>
        <dbReference type="Proteomes" id="UP000057609"/>
    </source>
</evidence>
<keyword evidence="10" id="KW-1185">Reference proteome</keyword>
<dbReference type="InterPro" id="IPR011004">
    <property type="entry name" value="Trimer_LpxA-like_sf"/>
</dbReference>
<dbReference type="GO" id="GO:0016020">
    <property type="term" value="C:membrane"/>
    <property type="evidence" value="ECO:0007669"/>
    <property type="project" value="GOC"/>
</dbReference>
<dbReference type="GO" id="GO:0103118">
    <property type="term" value="F:UDP-3-O-[(3R)-3-hydroxyacyl]-glucosamine N-acyltransferase activity"/>
    <property type="evidence" value="ECO:0007669"/>
    <property type="project" value="UniProtKB-EC"/>
</dbReference>
<dbReference type="SUPFAM" id="SSF51161">
    <property type="entry name" value="Trimeric LpxA-like enzymes"/>
    <property type="match status" value="1"/>
</dbReference>
<comment type="catalytic activity">
    <reaction evidence="7">
        <text>a UDP-3-O-[(3R)-3-hydroxyacyl]-alpha-D-glucosamine + a (3R)-hydroxyacyl-[ACP] = a UDP-2-N,3-O-bis[(3R)-3-hydroxyacyl]-alpha-D-glucosamine + holo-[ACP] + H(+)</text>
        <dbReference type="Rhea" id="RHEA:53836"/>
        <dbReference type="Rhea" id="RHEA-COMP:9685"/>
        <dbReference type="Rhea" id="RHEA-COMP:9945"/>
        <dbReference type="ChEBI" id="CHEBI:15378"/>
        <dbReference type="ChEBI" id="CHEBI:64479"/>
        <dbReference type="ChEBI" id="CHEBI:78827"/>
        <dbReference type="ChEBI" id="CHEBI:137740"/>
        <dbReference type="ChEBI" id="CHEBI:137748"/>
        <dbReference type="EC" id="2.3.1.191"/>
    </reaction>
</comment>
<dbReference type="InterPro" id="IPR020573">
    <property type="entry name" value="UDP_GlcNAc_AcTrfase_non-rep"/>
</dbReference>
<dbReference type="STRING" id="345632.GPICK_10495"/>
<evidence type="ECO:0000256" key="3">
    <source>
        <dbReference type="ARBA" id="ARBA00022679"/>
    </source>
</evidence>
<dbReference type="Pfam" id="PF14602">
    <property type="entry name" value="Hexapep_2"/>
    <property type="match status" value="1"/>
</dbReference>